<accession>A0A2P2PEU6</accession>
<evidence type="ECO:0000313" key="1">
    <source>
        <dbReference type="EMBL" id="MBX53254.1"/>
    </source>
</evidence>
<dbReference type="AlphaFoldDB" id="A0A2P2PEU6"/>
<sequence length="28" mass="3287">MIRGTMETGKSIKYPVKVRIKEEKKAHK</sequence>
<protein>
    <submittedName>
        <fullName evidence="1">Uncharacterized protein</fullName>
    </submittedName>
</protein>
<organism evidence="1">
    <name type="scientific">Rhizophora mucronata</name>
    <name type="common">Asiatic mangrove</name>
    <dbReference type="NCBI Taxonomy" id="61149"/>
    <lineage>
        <taxon>Eukaryota</taxon>
        <taxon>Viridiplantae</taxon>
        <taxon>Streptophyta</taxon>
        <taxon>Embryophyta</taxon>
        <taxon>Tracheophyta</taxon>
        <taxon>Spermatophyta</taxon>
        <taxon>Magnoliopsida</taxon>
        <taxon>eudicotyledons</taxon>
        <taxon>Gunneridae</taxon>
        <taxon>Pentapetalae</taxon>
        <taxon>rosids</taxon>
        <taxon>fabids</taxon>
        <taxon>Malpighiales</taxon>
        <taxon>Rhizophoraceae</taxon>
        <taxon>Rhizophora</taxon>
    </lineage>
</organism>
<name>A0A2P2PEU6_RHIMU</name>
<dbReference type="EMBL" id="GGEC01072770">
    <property type="protein sequence ID" value="MBX53254.1"/>
    <property type="molecule type" value="Transcribed_RNA"/>
</dbReference>
<proteinExistence type="predicted"/>
<reference evidence="1" key="1">
    <citation type="submission" date="2018-02" db="EMBL/GenBank/DDBJ databases">
        <title>Rhizophora mucronata_Transcriptome.</title>
        <authorList>
            <person name="Meera S.P."/>
            <person name="Sreeshan A."/>
            <person name="Augustine A."/>
        </authorList>
    </citation>
    <scope>NUCLEOTIDE SEQUENCE</scope>
    <source>
        <tissue evidence="1">Leaf</tissue>
    </source>
</reference>